<dbReference type="GO" id="GO:0006012">
    <property type="term" value="P:galactose metabolic process"/>
    <property type="evidence" value="ECO:0007669"/>
    <property type="project" value="InterPro"/>
</dbReference>
<evidence type="ECO:0000256" key="6">
    <source>
        <dbReference type="PIRNR" id="PIRNR001084"/>
    </source>
</evidence>
<dbReference type="InterPro" id="IPR013780">
    <property type="entry name" value="Glyco_hydro_b"/>
</dbReference>
<keyword evidence="9" id="KW-0862">Zinc</keyword>
<dbReference type="Proteomes" id="UP000547209">
    <property type="component" value="Unassembled WGS sequence"/>
</dbReference>
<dbReference type="SUPFAM" id="SSF52317">
    <property type="entry name" value="Class I glutamine amidotransferase-like"/>
    <property type="match status" value="1"/>
</dbReference>
<feature type="binding site" evidence="8">
    <location>
        <position position="112"/>
    </location>
    <ligand>
        <name>substrate</name>
    </ligand>
</feature>
<feature type="binding site" evidence="9">
    <location>
        <position position="161"/>
    </location>
    <ligand>
        <name>Zn(2+)</name>
        <dbReference type="ChEBI" id="CHEBI:29105"/>
    </ligand>
</feature>
<evidence type="ECO:0000256" key="2">
    <source>
        <dbReference type="ARBA" id="ARBA00005940"/>
    </source>
</evidence>
<evidence type="ECO:0000259" key="10">
    <source>
        <dbReference type="Pfam" id="PF02449"/>
    </source>
</evidence>
<dbReference type="InterPro" id="IPR013529">
    <property type="entry name" value="Glyco_hydro_42_N"/>
</dbReference>
<reference evidence="13 14" key="1">
    <citation type="submission" date="2020-08" db="EMBL/GenBank/DDBJ databases">
        <title>Cohnella phylogeny.</title>
        <authorList>
            <person name="Dunlap C."/>
        </authorList>
    </citation>
    <scope>NUCLEOTIDE SEQUENCE [LARGE SCALE GENOMIC DNA]</scope>
    <source>
        <strain evidence="13 14">DSM 28246</strain>
    </source>
</reference>
<feature type="binding site" evidence="8">
    <location>
        <position position="308"/>
    </location>
    <ligand>
        <name>substrate</name>
    </ligand>
</feature>
<dbReference type="EMBL" id="JACJVP010000011">
    <property type="protein sequence ID" value="MBB6670739.1"/>
    <property type="molecule type" value="Genomic_DNA"/>
</dbReference>
<keyword evidence="14" id="KW-1185">Reference proteome</keyword>
<feature type="binding site" evidence="9">
    <location>
        <position position="158"/>
    </location>
    <ligand>
        <name>Zn(2+)</name>
        <dbReference type="ChEBI" id="CHEBI:29105"/>
    </ligand>
</feature>
<dbReference type="RefSeq" id="WP_185142223.1">
    <property type="nucleotide sequence ID" value="NZ_JACJVP010000011.1"/>
</dbReference>
<dbReference type="Gene3D" id="3.20.20.80">
    <property type="entry name" value="Glycosidases"/>
    <property type="match status" value="1"/>
</dbReference>
<protein>
    <recommendedName>
        <fullName evidence="3 6">Beta-galactosidase</fullName>
        <shortName evidence="6">Beta-gal</shortName>
        <ecNumber evidence="3 6">3.2.1.23</ecNumber>
    </recommendedName>
</protein>
<dbReference type="PANTHER" id="PTHR36447">
    <property type="entry name" value="BETA-GALACTOSIDASE GANA"/>
    <property type="match status" value="1"/>
</dbReference>
<evidence type="ECO:0000313" key="14">
    <source>
        <dbReference type="Proteomes" id="UP000547209"/>
    </source>
</evidence>
<feature type="active site" description="Proton donor" evidence="7">
    <location>
        <position position="151"/>
    </location>
</feature>
<feature type="domain" description="Beta-galactosidase C-terminal" evidence="12">
    <location>
        <begin position="626"/>
        <end position="685"/>
    </location>
</feature>
<evidence type="ECO:0000256" key="8">
    <source>
        <dbReference type="PIRSR" id="PIRSR001084-2"/>
    </source>
</evidence>
<comment type="catalytic activity">
    <reaction evidence="1 6">
        <text>Hydrolysis of terminal non-reducing beta-D-galactose residues in beta-D-galactosides.</text>
        <dbReference type="EC" id="3.2.1.23"/>
    </reaction>
</comment>
<feature type="binding site" evidence="9">
    <location>
        <position position="116"/>
    </location>
    <ligand>
        <name>Zn(2+)</name>
        <dbReference type="ChEBI" id="CHEBI:29105"/>
    </ligand>
</feature>
<comment type="caution">
    <text evidence="13">The sequence shown here is derived from an EMBL/GenBank/DDBJ whole genome shotgun (WGS) entry which is preliminary data.</text>
</comment>
<dbReference type="CDD" id="cd03143">
    <property type="entry name" value="A4_beta-galactosidase_middle_domain"/>
    <property type="match status" value="1"/>
</dbReference>
<dbReference type="Pfam" id="PF08532">
    <property type="entry name" value="Glyco_hydro_42M"/>
    <property type="match status" value="1"/>
</dbReference>
<name>A0A7X0RNF5_9BACL</name>
<dbReference type="InterPro" id="IPR029062">
    <property type="entry name" value="Class_I_gatase-like"/>
</dbReference>
<dbReference type="GO" id="GO:0046872">
    <property type="term" value="F:metal ion binding"/>
    <property type="evidence" value="ECO:0007669"/>
    <property type="project" value="UniProtKB-KW"/>
</dbReference>
<dbReference type="AlphaFoldDB" id="A0A7X0RNF5"/>
<gene>
    <name evidence="13" type="ORF">H7C19_08560</name>
</gene>
<dbReference type="Pfam" id="PF02449">
    <property type="entry name" value="Glyco_hydro_42"/>
    <property type="match status" value="1"/>
</dbReference>
<dbReference type="Pfam" id="PF08533">
    <property type="entry name" value="Glyco_hydro_42C"/>
    <property type="match status" value="1"/>
</dbReference>
<feature type="binding site" evidence="8">
    <location>
        <position position="150"/>
    </location>
    <ligand>
        <name>substrate</name>
    </ligand>
</feature>
<evidence type="ECO:0000256" key="4">
    <source>
        <dbReference type="ARBA" id="ARBA00022801"/>
    </source>
</evidence>
<keyword evidence="5 6" id="KW-0326">Glycosidase</keyword>
<dbReference type="InterPro" id="IPR017853">
    <property type="entry name" value="GH"/>
</dbReference>
<dbReference type="Gene3D" id="3.40.50.880">
    <property type="match status" value="1"/>
</dbReference>
<evidence type="ECO:0000256" key="1">
    <source>
        <dbReference type="ARBA" id="ARBA00001412"/>
    </source>
</evidence>
<dbReference type="InterPro" id="IPR013739">
    <property type="entry name" value="Beta_galactosidase_C"/>
</dbReference>
<evidence type="ECO:0000256" key="9">
    <source>
        <dbReference type="PIRSR" id="PIRSR001084-3"/>
    </source>
</evidence>
<evidence type="ECO:0000256" key="7">
    <source>
        <dbReference type="PIRSR" id="PIRSR001084-1"/>
    </source>
</evidence>
<dbReference type="SUPFAM" id="SSF51445">
    <property type="entry name" value="(Trans)glycosidases"/>
    <property type="match status" value="1"/>
</dbReference>
<organism evidence="13 14">
    <name type="scientific">Cohnella nanjingensis</name>
    <dbReference type="NCBI Taxonomy" id="1387779"/>
    <lineage>
        <taxon>Bacteria</taxon>
        <taxon>Bacillati</taxon>
        <taxon>Bacillota</taxon>
        <taxon>Bacilli</taxon>
        <taxon>Bacillales</taxon>
        <taxon>Paenibacillaceae</taxon>
        <taxon>Cohnella</taxon>
    </lineage>
</organism>
<feature type="binding site" evidence="9">
    <location>
        <position position="156"/>
    </location>
    <ligand>
        <name>Zn(2+)</name>
        <dbReference type="ChEBI" id="CHEBI:29105"/>
    </ligand>
</feature>
<evidence type="ECO:0000259" key="11">
    <source>
        <dbReference type="Pfam" id="PF08532"/>
    </source>
</evidence>
<comment type="similarity">
    <text evidence="2 6">Belongs to the glycosyl hydrolase 42 family.</text>
</comment>
<dbReference type="GO" id="GO:0004565">
    <property type="term" value="F:beta-galactosidase activity"/>
    <property type="evidence" value="ECO:0007669"/>
    <property type="project" value="UniProtKB-EC"/>
</dbReference>
<evidence type="ECO:0000256" key="5">
    <source>
        <dbReference type="ARBA" id="ARBA00023295"/>
    </source>
</evidence>
<feature type="domain" description="Glycoside hydrolase family 42 N-terminal" evidence="10">
    <location>
        <begin position="15"/>
        <end position="378"/>
    </location>
</feature>
<accession>A0A7X0RNF5</accession>
<keyword evidence="4 6" id="KW-0378">Hydrolase</keyword>
<evidence type="ECO:0000256" key="3">
    <source>
        <dbReference type="ARBA" id="ARBA00012756"/>
    </source>
</evidence>
<dbReference type="GO" id="GO:0009341">
    <property type="term" value="C:beta-galactosidase complex"/>
    <property type="evidence" value="ECO:0007669"/>
    <property type="project" value="InterPro"/>
</dbReference>
<sequence>MSAEERKSRLRYGGDYNPEQWPEETVERDIALMTAADVNTVTLNVFGWGAIQPAPDRYDFDRLDRLFDALERSGIDVILATPTAAPPAWMFEQDPTLRKVDEHGLRVPHWSRQGYCPNHPLYDREIRRIAGVLAERYGKRRNLVLWHINNEYIVHCYCDRCAAAFRSWLQDKYGSLERLNEAWQLSQWSLQRTDWAQISPPIGGMAHTSVSLDYQRFLSDSNLRTFLAEKAEIVRITPDIPVTTNFYALDFRGQIHHQWAPHLDVISWDSYPPHRDHAVWAAFQHDYFRSLKQQPFLLMEQATSSVNWKPYNPAKRPGMMRLQSYQALARGAEAILFFQIRQSRGGVEKFHSALVSHGTETDNRIFREVRQLGAELASLDELGRGRTEAQVAVLFDATLAWLVDWNKGSRDVSYRDAVTAFYRPLYEGNVAVDVVHPLADLSRYEVVVAPMLYMFEDGVPERLREYVQRGGKLVMGYLSGMVNGCDVVEHGGFLRPIDDVFGICVEEWDAFEPEMSNRIRWLPADKRGVAAESSDEAGTVEAAVSPVVSYLAEKWAEVVHLRGAEALAVFEEDYHAGAPAVTRHRYGRGEAYYVATHPEDAFLRELLLGICRANGPASAGTGAPAGVEVSVRERGNARYWFVLNHRPDPVAWEMPAAAGGYDLLGQRHLSDGRIALEGYGAIVFRQGGAGPA</sequence>
<feature type="domain" description="Beta-galactosidase trimerisation" evidence="11">
    <location>
        <begin position="389"/>
        <end position="610"/>
    </location>
</feature>
<dbReference type="InterPro" id="IPR013738">
    <property type="entry name" value="Beta_galactosidase_Trimer"/>
</dbReference>
<dbReference type="PIRSF" id="PIRSF001084">
    <property type="entry name" value="B-galactosidase"/>
    <property type="match status" value="1"/>
</dbReference>
<evidence type="ECO:0000259" key="12">
    <source>
        <dbReference type="Pfam" id="PF08533"/>
    </source>
</evidence>
<evidence type="ECO:0000313" key="13">
    <source>
        <dbReference type="EMBL" id="MBB6670739.1"/>
    </source>
</evidence>
<feature type="active site" description="Nucleophile" evidence="7">
    <location>
        <position position="300"/>
    </location>
</feature>
<dbReference type="InterPro" id="IPR003476">
    <property type="entry name" value="Glyco_hydro_42"/>
</dbReference>
<proteinExistence type="inferred from homology"/>
<dbReference type="EC" id="3.2.1.23" evidence="3 6"/>
<keyword evidence="9" id="KW-0479">Metal-binding</keyword>
<dbReference type="PANTHER" id="PTHR36447:SF1">
    <property type="entry name" value="BETA-GALACTOSIDASE GANA"/>
    <property type="match status" value="1"/>
</dbReference>
<dbReference type="Gene3D" id="2.60.40.1180">
    <property type="entry name" value="Golgi alpha-mannosidase II"/>
    <property type="match status" value="1"/>
</dbReference>